<sequence length="745" mass="83318">MSEKFKYLILALLLVFLLIPRPASAFLVGDIISFLDHMASAVEEIAGPMMESMIDFLIFYVVGIISLGLSSLFLQTAINNQSAWLTNLHNMTLAGWNFTSGLANMLLVLVFLVIAFAFILKIETFQAKKTLPKLIIVALLLNFSLLFVQMLFDIAQIVYNTILAAGGENLFITVMKDFVGSGMSILIGILAWVAVIATSWAIPFVHPFLQILFVGLFGIVFLPNIAIWFFQTICFFAISSMFGAFIFLFAARVFIIQMLAMLAPLAFLCLILPQTQKWWSEWFKHLIEWLTLGIFWLFFLVLGFKGIGLLTPEMAITGWEVTVPLPGFAWAQIGPYVFYYFCIFTYLAIILYLSKKYRPALSQALIDFGKQVGGLMWSRGLKPFSGAMWEEMRRATVRTPGAREKAEAKAARGERLGFGEKLALTGFGKGLERVSVGAVRGISHWVYRTTPEEDLMKEMSEAEKKGAEIKDPNLLIRDMKAAIRTRNEAAAIGSVSAGIKKGTVFKERVSEELSPDEAVKLGSAANIMRAGKEAETIGRGFIHKLKEENLRAMGFKLKDEDTAKGYDTITKKLIGEAKGDEIKDFAKNFWTSPEAIEAIEKFWGGPQIGKAADEFGRKFVDDYMEAAKEKEIRHPGWFMENNIKAVRYLRGNAARDFGYDPTIFKAPAIGFNAPAEYKKKYPTYQEGSPPLGWTPASQLPKGWTYAPPEKPTAEVSPLTPGELEKRSKMAKEVKERAEKELGKEK</sequence>
<evidence type="ECO:0000256" key="1">
    <source>
        <dbReference type="SAM" id="MobiDB-lite"/>
    </source>
</evidence>
<name>A0A2M7VL60_9BACT</name>
<evidence type="ECO:0000313" key="4">
    <source>
        <dbReference type="Proteomes" id="UP000231469"/>
    </source>
</evidence>
<feature type="transmembrane region" description="Helical" evidence="2">
    <location>
        <begin position="256"/>
        <end position="274"/>
    </location>
</feature>
<feature type="region of interest" description="Disordered" evidence="1">
    <location>
        <begin position="702"/>
        <end position="745"/>
    </location>
</feature>
<keyword evidence="2" id="KW-0812">Transmembrane</keyword>
<feature type="transmembrane region" description="Helical" evidence="2">
    <location>
        <begin position="328"/>
        <end position="353"/>
    </location>
</feature>
<feature type="transmembrane region" description="Helical" evidence="2">
    <location>
        <begin position="134"/>
        <end position="158"/>
    </location>
</feature>
<proteinExistence type="predicted"/>
<gene>
    <name evidence="3" type="ORF">COX73_00335</name>
</gene>
<feature type="compositionally biased region" description="Basic and acidic residues" evidence="1">
    <location>
        <begin position="722"/>
        <end position="745"/>
    </location>
</feature>
<evidence type="ECO:0000313" key="3">
    <source>
        <dbReference type="EMBL" id="PJA02524.1"/>
    </source>
</evidence>
<accession>A0A2M7VL60</accession>
<feature type="transmembrane region" description="Helical" evidence="2">
    <location>
        <begin position="57"/>
        <end position="78"/>
    </location>
</feature>
<reference evidence="4" key="1">
    <citation type="submission" date="2017-09" db="EMBL/GenBank/DDBJ databases">
        <title>Depth-based differentiation of microbial function through sediment-hosted aquifers and enrichment of novel symbionts in the deep terrestrial subsurface.</title>
        <authorList>
            <person name="Probst A.J."/>
            <person name="Ladd B."/>
            <person name="Jarett J.K."/>
            <person name="Geller-Mcgrath D.E."/>
            <person name="Sieber C.M.K."/>
            <person name="Emerson J.B."/>
            <person name="Anantharaman K."/>
            <person name="Thomas B.C."/>
            <person name="Malmstrom R."/>
            <person name="Stieglmeier M."/>
            <person name="Klingl A."/>
            <person name="Woyke T."/>
            <person name="Ryan C.M."/>
            <person name="Banfield J.F."/>
        </authorList>
    </citation>
    <scope>NUCLEOTIDE SEQUENCE [LARGE SCALE GENOMIC DNA]</scope>
</reference>
<protein>
    <submittedName>
        <fullName evidence="3">Uncharacterized protein</fullName>
    </submittedName>
</protein>
<evidence type="ECO:0000256" key="2">
    <source>
        <dbReference type="SAM" id="Phobius"/>
    </source>
</evidence>
<keyword evidence="2" id="KW-1133">Transmembrane helix</keyword>
<feature type="transmembrane region" description="Helical" evidence="2">
    <location>
        <begin position="286"/>
        <end position="308"/>
    </location>
</feature>
<dbReference type="Proteomes" id="UP000231469">
    <property type="component" value="Unassembled WGS sequence"/>
</dbReference>
<feature type="transmembrane region" description="Helical" evidence="2">
    <location>
        <begin position="98"/>
        <end position="122"/>
    </location>
</feature>
<feature type="transmembrane region" description="Helical" evidence="2">
    <location>
        <begin position="233"/>
        <end position="250"/>
    </location>
</feature>
<comment type="caution">
    <text evidence="3">The sequence shown here is derived from an EMBL/GenBank/DDBJ whole genome shotgun (WGS) entry which is preliminary data.</text>
</comment>
<keyword evidence="2" id="KW-0472">Membrane</keyword>
<feature type="transmembrane region" description="Helical" evidence="2">
    <location>
        <begin position="208"/>
        <end position="226"/>
    </location>
</feature>
<dbReference type="EMBL" id="PFPS01000014">
    <property type="protein sequence ID" value="PJA02524.1"/>
    <property type="molecule type" value="Genomic_DNA"/>
</dbReference>
<organism evidence="3 4">
    <name type="scientific">bacterium (Candidatus Gribaldobacteria) CG_4_10_14_0_2_um_filter_36_18</name>
    <dbReference type="NCBI Taxonomy" id="2014264"/>
    <lineage>
        <taxon>Bacteria</taxon>
        <taxon>Candidatus Gribaldobacteria</taxon>
    </lineage>
</organism>
<feature type="transmembrane region" description="Helical" evidence="2">
    <location>
        <begin position="178"/>
        <end position="202"/>
    </location>
</feature>
<dbReference type="AlphaFoldDB" id="A0A2M7VL60"/>